<organism evidence="1 2">
    <name type="scientific">Loxostege sticticalis</name>
    <name type="common">Beet webworm moth</name>
    <dbReference type="NCBI Taxonomy" id="481309"/>
    <lineage>
        <taxon>Eukaryota</taxon>
        <taxon>Metazoa</taxon>
        <taxon>Ecdysozoa</taxon>
        <taxon>Arthropoda</taxon>
        <taxon>Hexapoda</taxon>
        <taxon>Insecta</taxon>
        <taxon>Pterygota</taxon>
        <taxon>Neoptera</taxon>
        <taxon>Endopterygota</taxon>
        <taxon>Lepidoptera</taxon>
        <taxon>Glossata</taxon>
        <taxon>Ditrysia</taxon>
        <taxon>Pyraloidea</taxon>
        <taxon>Crambidae</taxon>
        <taxon>Pyraustinae</taxon>
        <taxon>Loxostege</taxon>
    </lineage>
</organism>
<reference evidence="1 2" key="1">
    <citation type="submission" date="2024-06" db="EMBL/GenBank/DDBJ databases">
        <title>A chromosome-level genome assembly of beet webworm, Loxostege sticticalis.</title>
        <authorList>
            <person name="Zhang Y."/>
        </authorList>
    </citation>
    <scope>NUCLEOTIDE SEQUENCE [LARGE SCALE GENOMIC DNA]</scope>
    <source>
        <strain evidence="1">AQ028</strain>
        <tissue evidence="1">Male pupae</tissue>
    </source>
</reference>
<proteinExistence type="predicted"/>
<dbReference type="SUPFAM" id="SSF56219">
    <property type="entry name" value="DNase I-like"/>
    <property type="match status" value="1"/>
</dbReference>
<name>A0ABD0SI23_LOXSC</name>
<dbReference type="Gene3D" id="3.60.10.10">
    <property type="entry name" value="Endonuclease/exonuclease/phosphatase"/>
    <property type="match status" value="1"/>
</dbReference>
<sequence>MMANLNIYYQNARGLRTKTTTFKRNVCLNDYDVISITETWLLEGIKDQELFDDRYVVWRRDRDYKATKQSLGGGVLLAVRRDLAAAARPEWHSSAEDLWVSVSIRHGGGKALIHFCTLYLCNENVGNSIWAQLDGFTDKLFEITSSCPDDLFVSQINFFDTLAQSDLWQRNPVCNRNGKWLDLVFSNSNLSINPCEDPLVPDDIPHHRSICLELSLVSANTLEINKSLWRPLSMVHSGTTWFFKITFHSV</sequence>
<evidence type="ECO:0008006" key="3">
    <source>
        <dbReference type="Google" id="ProtNLM"/>
    </source>
</evidence>
<evidence type="ECO:0000313" key="1">
    <source>
        <dbReference type="EMBL" id="KAL0819489.1"/>
    </source>
</evidence>
<protein>
    <recommendedName>
        <fullName evidence="3">Endonuclease/exonuclease/phosphatase domain-containing protein</fullName>
    </recommendedName>
</protein>
<comment type="caution">
    <text evidence="1">The sequence shown here is derived from an EMBL/GenBank/DDBJ whole genome shotgun (WGS) entry which is preliminary data.</text>
</comment>
<dbReference type="AlphaFoldDB" id="A0ABD0SI23"/>
<accession>A0ABD0SI23</accession>
<gene>
    <name evidence="1" type="ORF">ABMA28_007589</name>
</gene>
<evidence type="ECO:0000313" key="2">
    <source>
        <dbReference type="Proteomes" id="UP001549921"/>
    </source>
</evidence>
<dbReference type="Proteomes" id="UP001549921">
    <property type="component" value="Unassembled WGS sequence"/>
</dbReference>
<dbReference type="EMBL" id="JBEDNZ010000020">
    <property type="protein sequence ID" value="KAL0819489.1"/>
    <property type="molecule type" value="Genomic_DNA"/>
</dbReference>
<dbReference type="InterPro" id="IPR036691">
    <property type="entry name" value="Endo/exonu/phosph_ase_sf"/>
</dbReference>